<keyword evidence="1" id="KW-0175">Coiled coil</keyword>
<evidence type="ECO:0000313" key="5">
    <source>
        <dbReference type="Proteomes" id="UP000191153"/>
    </source>
</evidence>
<protein>
    <submittedName>
        <fullName evidence="4">Antirestriction protein ArdC</fullName>
    </submittedName>
</protein>
<dbReference type="Pfam" id="PF18818">
    <property type="entry name" value="MPTase-PolyVal"/>
    <property type="match status" value="1"/>
</dbReference>
<organism evidence="4 5">
    <name type="scientific">Cetobacterium ceti</name>
    <dbReference type="NCBI Taxonomy" id="180163"/>
    <lineage>
        <taxon>Bacteria</taxon>
        <taxon>Fusobacteriati</taxon>
        <taxon>Fusobacteriota</taxon>
        <taxon>Fusobacteriia</taxon>
        <taxon>Fusobacteriales</taxon>
        <taxon>Fusobacteriaceae</taxon>
        <taxon>Cetobacterium</taxon>
    </lineage>
</organism>
<evidence type="ECO:0000313" key="4">
    <source>
        <dbReference type="EMBL" id="SKA03883.1"/>
    </source>
</evidence>
<keyword evidence="5" id="KW-1185">Reference proteome</keyword>
<sequence length="497" mass="58582">MSKFEENRKEIVNKIIDKIQNENLTFTDLWNREVCRPQNPISGAKYNGGNRLILGFNAVDNDYKDPRWVTFIQAKNEGWKIPKGTKSVTCEKWIFPEKETITDENGEILSKVDNSRPFPKQFNVFNVEQLENVPPLEIPQKLKDEEAYKVIKDLIASSEVPIKEIGQDRAYYNPSEDHIILPPSYTFENDEAMLETILHEMVHSTGHNSRLNRKSGIQGSNEYAREELVAELGAIFLKQDLGIELKDHSLNNSSAYLESYLKFLRDDPNELFRASAEADKASKRIMDNYNEFVNSKENEKNQNLDYFKNLEIKYHWSEADFNIKEETLLKGIEAYNFLKEMITKDREHNEYRERDLECPYYYKTKFDIKKLGNIENYNNVRVDIGDLEFNGKTNVAQALNDRFDKVYFDYVLKNLDSTKGELTKEQWHKEVLEFKETVKTSLKELSKEEKEYINSKEKKNEKIKLTKEEREKLEKDRINPNYKYVLKEKSNDRGNER</sequence>
<dbReference type="InterPro" id="IPR013610">
    <property type="entry name" value="ArdC_N"/>
</dbReference>
<reference evidence="4 5" key="1">
    <citation type="submission" date="2017-02" db="EMBL/GenBank/DDBJ databases">
        <authorList>
            <person name="Peterson S.W."/>
        </authorList>
    </citation>
    <scope>NUCLEOTIDE SEQUENCE [LARGE SCALE GENOMIC DNA]</scope>
    <source>
        <strain evidence="4 5">ATCC 700028</strain>
    </source>
</reference>
<dbReference type="Proteomes" id="UP000191153">
    <property type="component" value="Unassembled WGS sequence"/>
</dbReference>
<name>A0A1T4QJC1_9FUSO</name>
<feature type="coiled-coil region" evidence="1">
    <location>
        <begin position="442"/>
        <end position="476"/>
    </location>
</feature>
<dbReference type="GO" id="GO:0003697">
    <property type="term" value="F:single-stranded DNA binding"/>
    <property type="evidence" value="ECO:0007669"/>
    <property type="project" value="InterPro"/>
</dbReference>
<feature type="domain" description="N-terminal" evidence="2">
    <location>
        <begin position="6"/>
        <end position="125"/>
    </location>
</feature>
<dbReference type="OrthoDB" id="9792687at2"/>
<gene>
    <name evidence="4" type="ORF">SAMN02745174_02348</name>
</gene>
<dbReference type="STRING" id="180163.SAMN02745174_02348"/>
<dbReference type="Pfam" id="PF08401">
    <property type="entry name" value="ArdcN"/>
    <property type="match status" value="1"/>
</dbReference>
<dbReference type="InterPro" id="IPR041459">
    <property type="entry name" value="MPTase-PolyVal"/>
</dbReference>
<evidence type="ECO:0000259" key="2">
    <source>
        <dbReference type="Pfam" id="PF08401"/>
    </source>
</evidence>
<dbReference type="AlphaFoldDB" id="A0A1T4QJC1"/>
<dbReference type="EMBL" id="FUWX01000025">
    <property type="protein sequence ID" value="SKA03883.1"/>
    <property type="molecule type" value="Genomic_DNA"/>
</dbReference>
<evidence type="ECO:0000256" key="1">
    <source>
        <dbReference type="SAM" id="Coils"/>
    </source>
</evidence>
<accession>A0A1T4QJC1</accession>
<proteinExistence type="predicted"/>
<evidence type="ECO:0000259" key="3">
    <source>
        <dbReference type="Pfam" id="PF18818"/>
    </source>
</evidence>
<feature type="domain" description="Polyvalent protein metallopeptidase" evidence="3">
    <location>
        <begin position="152"/>
        <end position="276"/>
    </location>
</feature>
<dbReference type="RefSeq" id="WP_159443638.1">
    <property type="nucleotide sequence ID" value="NZ_FUWX01000025.1"/>
</dbReference>